<sequence length="71" mass="8064">MLSPSRGYCQVSHVGGIFRQVERNLDCFVSYAYSARSVPRLHPAQAERLQTKDDREAGVHGLLPHLLLERM</sequence>
<evidence type="ECO:0000313" key="1">
    <source>
        <dbReference type="EMBL" id="KAK7506737.1"/>
    </source>
</evidence>
<name>A0ABD0M5F1_9CAEN</name>
<keyword evidence="2" id="KW-1185">Reference proteome</keyword>
<dbReference type="AlphaFoldDB" id="A0ABD0M5F1"/>
<accession>A0ABD0M5F1</accession>
<organism evidence="1 2">
    <name type="scientific">Batillaria attramentaria</name>
    <dbReference type="NCBI Taxonomy" id="370345"/>
    <lineage>
        <taxon>Eukaryota</taxon>
        <taxon>Metazoa</taxon>
        <taxon>Spiralia</taxon>
        <taxon>Lophotrochozoa</taxon>
        <taxon>Mollusca</taxon>
        <taxon>Gastropoda</taxon>
        <taxon>Caenogastropoda</taxon>
        <taxon>Sorbeoconcha</taxon>
        <taxon>Cerithioidea</taxon>
        <taxon>Batillariidae</taxon>
        <taxon>Batillaria</taxon>
    </lineage>
</organism>
<dbReference type="EMBL" id="JACVVK020000006">
    <property type="protein sequence ID" value="KAK7506737.1"/>
    <property type="molecule type" value="Genomic_DNA"/>
</dbReference>
<proteinExistence type="predicted"/>
<gene>
    <name evidence="1" type="ORF">BaRGS_00002212</name>
</gene>
<protein>
    <submittedName>
        <fullName evidence="1">Uncharacterized protein</fullName>
    </submittedName>
</protein>
<comment type="caution">
    <text evidence="1">The sequence shown here is derived from an EMBL/GenBank/DDBJ whole genome shotgun (WGS) entry which is preliminary data.</text>
</comment>
<dbReference type="Proteomes" id="UP001519460">
    <property type="component" value="Unassembled WGS sequence"/>
</dbReference>
<reference evidence="1 2" key="1">
    <citation type="journal article" date="2023" name="Sci. Data">
        <title>Genome assembly of the Korean intertidal mud-creeper Batillaria attramentaria.</title>
        <authorList>
            <person name="Patra A.K."/>
            <person name="Ho P.T."/>
            <person name="Jun S."/>
            <person name="Lee S.J."/>
            <person name="Kim Y."/>
            <person name="Won Y.J."/>
        </authorList>
    </citation>
    <scope>NUCLEOTIDE SEQUENCE [LARGE SCALE GENOMIC DNA]</scope>
    <source>
        <strain evidence="1">Wonlab-2016</strain>
    </source>
</reference>
<evidence type="ECO:0000313" key="2">
    <source>
        <dbReference type="Proteomes" id="UP001519460"/>
    </source>
</evidence>